<dbReference type="Proteomes" id="UP000837857">
    <property type="component" value="Chromosome 29"/>
</dbReference>
<name>A0ABN8IN61_9NEOP</name>
<organism evidence="1 2">
    <name type="scientific">Iphiclides podalirius</name>
    <name type="common">scarce swallowtail</name>
    <dbReference type="NCBI Taxonomy" id="110791"/>
    <lineage>
        <taxon>Eukaryota</taxon>
        <taxon>Metazoa</taxon>
        <taxon>Ecdysozoa</taxon>
        <taxon>Arthropoda</taxon>
        <taxon>Hexapoda</taxon>
        <taxon>Insecta</taxon>
        <taxon>Pterygota</taxon>
        <taxon>Neoptera</taxon>
        <taxon>Endopterygota</taxon>
        <taxon>Lepidoptera</taxon>
        <taxon>Glossata</taxon>
        <taxon>Ditrysia</taxon>
        <taxon>Papilionoidea</taxon>
        <taxon>Papilionidae</taxon>
        <taxon>Papilioninae</taxon>
        <taxon>Iphiclides</taxon>
    </lineage>
</organism>
<evidence type="ECO:0000313" key="2">
    <source>
        <dbReference type="Proteomes" id="UP000837857"/>
    </source>
</evidence>
<accession>A0ABN8IN61</accession>
<gene>
    <name evidence="1" type="ORF">IPOD504_LOCUS11949</name>
</gene>
<feature type="non-terminal residue" evidence="1">
    <location>
        <position position="1"/>
    </location>
</feature>
<sequence>MQVRVSRFIPHDPGIFAEAALDSRRLAPKDVTEYVRLKNDAPMKWARFRMIVGLHGGGEDGARASTLSSECPQNAAFFARWRRWGITAAAPAAVASYAVPGWVRWWLQCRYNTFLRANKAVLRRGGPIHAGWSSQRPADEEMSGCERLQLLSSEELGDRKPSQFLRHLRSLGGNDIPDDFLRSLWSYRLPNYIQAIIATQDHSSLDEVAQLADKIVEVTPQTPLQQVAATSTPLEELHKKIDMLTQRLDAISMSSQRYHVGVTTSRNIDLIAIARPTADTLPVTYAESLTSSENPTMHEGARAY</sequence>
<evidence type="ECO:0000313" key="1">
    <source>
        <dbReference type="EMBL" id="CAH2062404.1"/>
    </source>
</evidence>
<proteinExistence type="predicted"/>
<dbReference type="PANTHER" id="PTHR33327:SF3">
    <property type="entry name" value="RNA-DIRECTED DNA POLYMERASE"/>
    <property type="match status" value="1"/>
</dbReference>
<dbReference type="PANTHER" id="PTHR33327">
    <property type="entry name" value="ENDONUCLEASE"/>
    <property type="match status" value="1"/>
</dbReference>
<keyword evidence="2" id="KW-1185">Reference proteome</keyword>
<protein>
    <submittedName>
        <fullName evidence="1">Uncharacterized protein</fullName>
    </submittedName>
</protein>
<dbReference type="EMBL" id="OW152841">
    <property type="protein sequence ID" value="CAH2062404.1"/>
    <property type="molecule type" value="Genomic_DNA"/>
</dbReference>
<reference evidence="1" key="1">
    <citation type="submission" date="2022-03" db="EMBL/GenBank/DDBJ databases">
        <authorList>
            <person name="Martin H S."/>
        </authorList>
    </citation>
    <scope>NUCLEOTIDE SEQUENCE</scope>
</reference>